<dbReference type="OMA" id="RYAKTKR"/>
<feature type="compositionally biased region" description="Basic and acidic residues" evidence="6">
    <location>
        <begin position="708"/>
        <end position="717"/>
    </location>
</feature>
<evidence type="ECO:0000256" key="4">
    <source>
        <dbReference type="PROSITE-ProRule" id="PRU00125"/>
    </source>
</evidence>
<feature type="region of interest" description="Disordered" evidence="6">
    <location>
        <begin position="708"/>
        <end position="729"/>
    </location>
</feature>
<feature type="compositionally biased region" description="Acidic residues" evidence="6">
    <location>
        <begin position="236"/>
        <end position="251"/>
    </location>
</feature>
<dbReference type="SUPFAM" id="SSF48350">
    <property type="entry name" value="GTPase activation domain, GAP"/>
    <property type="match status" value="1"/>
</dbReference>
<dbReference type="eggNOG" id="KOG1704">
    <property type="taxonomic scope" value="Eukaryota"/>
</dbReference>
<dbReference type="GO" id="GO:0046872">
    <property type="term" value="F:metal ion binding"/>
    <property type="evidence" value="ECO:0007669"/>
    <property type="project" value="UniProtKB-KW"/>
</dbReference>
<name>G0VJ45_NAUCA</name>
<protein>
    <submittedName>
        <fullName evidence="9">Uncharacterized protein</fullName>
    </submittedName>
</protein>
<evidence type="ECO:0000313" key="9">
    <source>
        <dbReference type="EMBL" id="CCC71524.1"/>
    </source>
</evidence>
<dbReference type="KEGG" id="ncs:NCAS_0H02140"/>
<evidence type="ECO:0000259" key="8">
    <source>
        <dbReference type="PROSITE" id="PS50238"/>
    </source>
</evidence>
<dbReference type="Gene3D" id="2.10.110.10">
    <property type="entry name" value="Cysteine Rich Protein"/>
    <property type="match status" value="2"/>
</dbReference>
<feature type="compositionally biased region" description="Polar residues" evidence="6">
    <location>
        <begin position="409"/>
        <end position="453"/>
    </location>
</feature>
<organism evidence="9 10">
    <name type="scientific">Naumovozyma castellii</name>
    <name type="common">Yeast</name>
    <name type="synonym">Saccharomyces castellii</name>
    <dbReference type="NCBI Taxonomy" id="27288"/>
    <lineage>
        <taxon>Eukaryota</taxon>
        <taxon>Fungi</taxon>
        <taxon>Dikarya</taxon>
        <taxon>Ascomycota</taxon>
        <taxon>Saccharomycotina</taxon>
        <taxon>Saccharomycetes</taxon>
        <taxon>Saccharomycetales</taxon>
        <taxon>Saccharomycetaceae</taxon>
        <taxon>Naumovozyma</taxon>
    </lineage>
</organism>
<dbReference type="PROSITE" id="PS00478">
    <property type="entry name" value="LIM_DOMAIN_1"/>
    <property type="match status" value="1"/>
</dbReference>
<feature type="coiled-coil region" evidence="5">
    <location>
        <begin position="655"/>
        <end position="689"/>
    </location>
</feature>
<dbReference type="PANTHER" id="PTHR15228">
    <property type="entry name" value="SPERMATHECAL PHYSIOLOGY VARIANT"/>
    <property type="match status" value="1"/>
</dbReference>
<accession>G0VJ45</accession>
<dbReference type="Pfam" id="PF00412">
    <property type="entry name" value="LIM"/>
    <property type="match status" value="2"/>
</dbReference>
<dbReference type="PROSITE" id="PS50238">
    <property type="entry name" value="RHOGAP"/>
    <property type="match status" value="1"/>
</dbReference>
<keyword evidence="5" id="KW-0175">Coiled coil</keyword>
<feature type="compositionally biased region" description="Polar residues" evidence="6">
    <location>
        <begin position="500"/>
        <end position="526"/>
    </location>
</feature>
<dbReference type="AlphaFoldDB" id="G0VJ45"/>
<dbReference type="GeneID" id="96905201"/>
<dbReference type="InParanoid" id="G0VJ45"/>
<evidence type="ECO:0000259" key="7">
    <source>
        <dbReference type="PROSITE" id="PS50023"/>
    </source>
</evidence>
<dbReference type="STRING" id="1064592.G0VJ45"/>
<evidence type="ECO:0000256" key="3">
    <source>
        <dbReference type="ARBA" id="ARBA00022833"/>
    </source>
</evidence>
<keyword evidence="4" id="KW-0440">LIM domain</keyword>
<feature type="compositionally biased region" description="Low complexity" evidence="6">
    <location>
        <begin position="485"/>
        <end position="499"/>
    </location>
</feature>
<feature type="compositionally biased region" description="Basic and acidic residues" evidence="6">
    <location>
        <begin position="170"/>
        <end position="179"/>
    </location>
</feature>
<dbReference type="InterPro" id="IPR051025">
    <property type="entry name" value="RhoGAP"/>
</dbReference>
<feature type="compositionally biased region" description="Basic and acidic residues" evidence="6">
    <location>
        <begin position="252"/>
        <end position="261"/>
    </location>
</feature>
<feature type="domain" description="LIM zinc-binding" evidence="7">
    <location>
        <begin position="17"/>
        <end position="73"/>
    </location>
</feature>
<dbReference type="InterPro" id="IPR008936">
    <property type="entry name" value="Rho_GTPase_activation_prot"/>
</dbReference>
<dbReference type="EMBL" id="HE576759">
    <property type="protein sequence ID" value="CCC71524.1"/>
    <property type="molecule type" value="Genomic_DNA"/>
</dbReference>
<dbReference type="InterPro" id="IPR001781">
    <property type="entry name" value="Znf_LIM"/>
</dbReference>
<keyword evidence="3 4" id="KW-0862">Zinc</keyword>
<feature type="region of interest" description="Disordered" evidence="6">
    <location>
        <begin position="475"/>
        <end position="585"/>
    </location>
</feature>
<feature type="compositionally biased region" description="Polar residues" evidence="6">
    <location>
        <begin position="544"/>
        <end position="554"/>
    </location>
</feature>
<dbReference type="Pfam" id="PF00620">
    <property type="entry name" value="RhoGAP"/>
    <property type="match status" value="1"/>
</dbReference>
<keyword evidence="2 4" id="KW-0479">Metal-binding</keyword>
<feature type="compositionally biased region" description="Acidic residues" evidence="6">
    <location>
        <begin position="160"/>
        <end position="169"/>
    </location>
</feature>
<dbReference type="SMART" id="SM00132">
    <property type="entry name" value="LIM"/>
    <property type="match status" value="2"/>
</dbReference>
<keyword evidence="1" id="KW-0343">GTPase activation</keyword>
<evidence type="ECO:0000256" key="5">
    <source>
        <dbReference type="SAM" id="Coils"/>
    </source>
</evidence>
<dbReference type="HOGENOM" id="CLU_003874_1_0_1"/>
<dbReference type="PROSITE" id="PS50023">
    <property type="entry name" value="LIM_DOMAIN_2"/>
    <property type="match status" value="2"/>
</dbReference>
<feature type="domain" description="LIM zinc-binding" evidence="7">
    <location>
        <begin position="74"/>
        <end position="135"/>
    </location>
</feature>
<feature type="region of interest" description="Disordered" evidence="6">
    <location>
        <begin position="232"/>
        <end position="268"/>
    </location>
</feature>
<evidence type="ECO:0000256" key="2">
    <source>
        <dbReference type="ARBA" id="ARBA00022723"/>
    </source>
</evidence>
<dbReference type="OrthoDB" id="19923at2759"/>
<feature type="region of interest" description="Disordered" evidence="6">
    <location>
        <begin position="406"/>
        <end position="455"/>
    </location>
</feature>
<dbReference type="CDD" id="cd09395">
    <property type="entry name" value="LIM2_Rga"/>
    <property type="match status" value="1"/>
</dbReference>
<dbReference type="CDD" id="cd00159">
    <property type="entry name" value="RhoGAP"/>
    <property type="match status" value="1"/>
</dbReference>
<dbReference type="eggNOG" id="KOG1453">
    <property type="taxonomic scope" value="Eukaryota"/>
</dbReference>
<evidence type="ECO:0000313" key="10">
    <source>
        <dbReference type="Proteomes" id="UP000001640"/>
    </source>
</evidence>
<dbReference type="GO" id="GO:0007165">
    <property type="term" value="P:signal transduction"/>
    <property type="evidence" value="ECO:0007669"/>
    <property type="project" value="InterPro"/>
</dbReference>
<dbReference type="GO" id="GO:0005096">
    <property type="term" value="F:GTPase activator activity"/>
    <property type="evidence" value="ECO:0007669"/>
    <property type="project" value="UniProtKB-KW"/>
</dbReference>
<sequence length="1040" mass="115906">MSSSAVASTGTLSEGLPVCVRCKKSITSGHAYELGDDKWHTHCFSCYRCEKPLSCDSDFLVLGTGALICFDCSDSCKNCGKKIDDLAIILSSSNEAYCSSCFKCCKCGENITDLRYAKTKRGLFCLKCHEKLLAKRKHYEQKKRLHKDLPTIPPPVPNISEEEEEEEMEEKSAQSRSRESNTPNLIIPARSANRPISPSRSGNSHSRSNSRSFSNVSTLIKSTSESVVAQYLNKSDDDEQNTDTNENDAIGEESKLEENRPQHSRNVSIDFVLNSTLEHGDEEDEEDGTDNVVLEIPSSNKDLLSRTPLRNTLNDKTFKSPSSYRRGMILRDDDGDDNSLDDGTNTKQSIEAMYIDPHDLEPKQLDLLEAPISLAPPTEPKHGLALNFASPLLEKLEKQSTQIFEHHQTTTTPSHHLISPTSTPHSASISVRTENSKNDNIVTPQSSKQNHTSHGILGRSLSMKSKNLVHNLKAKTIGNKQESKSLSTPSSENNKSSSNQIPTPDTHSGWGVSSFSKASQTITPRRTSSRGKSDTTVYAAYGTHPNSIQEVSNESSEDSMFENNSTNNIRRTRHGSNSILSSPTNVAMYTTPPLEDMATFGRLNSSSTALSHRKSLSWQLQQQNPKATKITNPISEIQNLKDTRLSKDARLMDDTLTAELELRKLRVEIKSLEARKSQLLIDIDEMQSTKCNLSQEIESLKLDKESFHSVSTSDDRASSQPIGDAIPLEEPSPVKQISTASMARTAPKPKFWKFFSSQGGKQPPHSVSTQSLNNIGTPPSLFPTGNNSQSSQRLEISPPVLQNPNEFSDVKLIPLHTASTSTSGGDSSSVNLYGSTLVNRCQYEGTNVPFIITTCITEIESSDENLKTEGLYRKSGSQLIIEEVESKFASSTFTTFDMTRYDIHIVTSVLKRYLRKLPDPLLTFKVYDPLMRLVRENKLMGYLPLNNEMDNTPLFEKVIEVLKKILSNLPSQHKELLKVLSAHINMVDHYNKWNLMTMNNLALVFAPSIIRDFNGDRDIIDMKERNYIVGFIFANYKRLI</sequence>
<gene>
    <name evidence="9" type="primary">NCAS0H02140</name>
    <name evidence="9" type="ordered locus">NCAS_0H02140</name>
</gene>
<reference evidence="9 10" key="1">
    <citation type="journal article" date="2011" name="Proc. Natl. Acad. Sci. U.S.A.">
        <title>Evolutionary erosion of yeast sex chromosomes by mating-type switching accidents.</title>
        <authorList>
            <person name="Gordon J.L."/>
            <person name="Armisen D."/>
            <person name="Proux-Wera E."/>
            <person name="Oheigeartaigh S.S."/>
            <person name="Byrne K.P."/>
            <person name="Wolfe K.H."/>
        </authorList>
    </citation>
    <scope>NUCLEOTIDE SEQUENCE [LARGE SCALE GENOMIC DNA]</scope>
    <source>
        <strain evidence="10">ATCC 76901 / BCRC 22586 / CBS 4309 / NBRC 1992 / NRRL Y-12630</strain>
    </source>
</reference>
<feature type="domain" description="Rho-GAP" evidence="8">
    <location>
        <begin position="835"/>
        <end position="1040"/>
    </location>
</feature>
<dbReference type="RefSeq" id="XP_003677871.1">
    <property type="nucleotide sequence ID" value="XM_003677823.1"/>
</dbReference>
<evidence type="ECO:0000256" key="1">
    <source>
        <dbReference type="ARBA" id="ARBA00022468"/>
    </source>
</evidence>
<dbReference type="CDD" id="cd09394">
    <property type="entry name" value="LIM1_Rga"/>
    <property type="match status" value="1"/>
</dbReference>
<dbReference type="InterPro" id="IPR000198">
    <property type="entry name" value="RhoGAP_dom"/>
</dbReference>
<dbReference type="SMART" id="SM00324">
    <property type="entry name" value="RhoGAP"/>
    <property type="match status" value="1"/>
</dbReference>
<dbReference type="PANTHER" id="PTHR15228:SF25">
    <property type="entry name" value="F-BAR DOMAIN-CONTAINING PROTEIN"/>
    <property type="match status" value="1"/>
</dbReference>
<dbReference type="Proteomes" id="UP000001640">
    <property type="component" value="Chromosome 8"/>
</dbReference>
<evidence type="ECO:0000256" key="6">
    <source>
        <dbReference type="SAM" id="MobiDB-lite"/>
    </source>
</evidence>
<dbReference type="Gene3D" id="1.10.555.10">
    <property type="entry name" value="Rho GTPase activation protein"/>
    <property type="match status" value="1"/>
</dbReference>
<keyword evidence="10" id="KW-1185">Reference proteome</keyword>
<reference key="2">
    <citation type="submission" date="2011-08" db="EMBL/GenBank/DDBJ databases">
        <title>Genome sequence of Naumovozyma castellii.</title>
        <authorList>
            <person name="Gordon J.L."/>
            <person name="Armisen D."/>
            <person name="Proux-Wera E."/>
            <person name="OhEigeartaigh S.S."/>
            <person name="Byrne K.P."/>
            <person name="Wolfe K.H."/>
        </authorList>
    </citation>
    <scope>NUCLEOTIDE SEQUENCE</scope>
    <source>
        <strain>Type strain:CBS 4309</strain>
    </source>
</reference>
<feature type="region of interest" description="Disordered" evidence="6">
    <location>
        <begin position="143"/>
        <end position="216"/>
    </location>
</feature>
<proteinExistence type="predicted"/>
<feature type="compositionally biased region" description="Polar residues" evidence="6">
    <location>
        <begin position="561"/>
        <end position="585"/>
    </location>
</feature>
<dbReference type="FunCoup" id="G0VJ45">
    <property type="interactions" value="205"/>
</dbReference>
<feature type="compositionally biased region" description="Low complexity" evidence="6">
    <location>
        <begin position="197"/>
        <end position="216"/>
    </location>
</feature>